<protein>
    <submittedName>
        <fullName evidence="1">Uncharacterized protein</fullName>
    </submittedName>
</protein>
<dbReference type="RefSeq" id="WP_034077342.1">
    <property type="nucleotide sequence ID" value="NZ_CATOYD010000122.1"/>
</dbReference>
<dbReference type="Gene3D" id="3.40.50.300">
    <property type="entry name" value="P-loop containing nucleotide triphosphate hydrolases"/>
    <property type="match status" value="1"/>
</dbReference>
<accession>B3G2S1</accession>
<dbReference type="EMBL" id="EU595755">
    <property type="protein sequence ID" value="ACD39333.1"/>
    <property type="molecule type" value="Genomic_DNA"/>
</dbReference>
<gene>
    <name evidence="1" type="ORF">PACL_0674</name>
</gene>
<dbReference type="InterPro" id="IPR027417">
    <property type="entry name" value="P-loop_NTPase"/>
</dbReference>
<dbReference type="SUPFAM" id="SSF52540">
    <property type="entry name" value="P-loop containing nucleoside triphosphate hydrolases"/>
    <property type="match status" value="1"/>
</dbReference>
<proteinExistence type="predicted"/>
<name>B3G2S1_PSEAI</name>
<sequence>MSQPIWYLPLSEEFGKALESGVSLDSEKPCRYEMAAILYLLQLPKLVTRLVAPLEMERSFARLLTHPSDLLASVLTESYSRDGFSSGLLIAPSVGIGLIDQKAVTMREYVHSDGSWNFDFARTYGRPSRATKHDHIRPDGKLIRLSDPQHRLIETIRANPEDSIETQAYAGSGKTFVLKEIGSILHDKKCLFLADVESKLWPVQKQFSKEKIHALTFHKLASLLLSRGNPFLEERIKAAANRRISDESVAERLNVSSVGGLNGQQIVRALRPAINKFCLSSDTVISVRHLPSPLLASVSPAQQQLLVAIAHQLWSAMIDLDRQDLAIRVTGWHRLKQIALMGLNIPASYQAVIIDEGHDLISPLVEILDRSPQVVITLGDQFQNLQGRYISHAAKIRHREMTLSLRAGPQIADYLNPLIDVFPDTRVEPFIGNAEKETLTAEYRAEQFPPEPSAILVADEWGVFDWLIRNRHLGAGAAVAHSVDLGTFLEDCLSLYTGLASPQHVKLAAYRSWGELRAGMTWNHAFLRVEDWLEKVGTKFGVSGLHHGAKLDELGGGIPSRHLIVTVAAAKNFELPRVAISEDLYYFDDLRGKREMSRKLALLYTAITRCSGKIFFPSTHHDWINCVMQSRH</sequence>
<dbReference type="PATRIC" id="fig|287.2002.peg.5513"/>
<organism evidence="1">
    <name type="scientific">Pseudomonas aeruginosa</name>
    <dbReference type="NCBI Taxonomy" id="287"/>
    <lineage>
        <taxon>Bacteria</taxon>
        <taxon>Pseudomonadati</taxon>
        <taxon>Pseudomonadota</taxon>
        <taxon>Gammaproteobacteria</taxon>
        <taxon>Pseudomonadales</taxon>
        <taxon>Pseudomonadaceae</taxon>
        <taxon>Pseudomonas</taxon>
    </lineage>
</organism>
<evidence type="ECO:0000313" key="1">
    <source>
        <dbReference type="EMBL" id="ACD39333.1"/>
    </source>
</evidence>
<dbReference type="AlphaFoldDB" id="B3G2S1"/>
<reference evidence="1" key="1">
    <citation type="journal article" date="2008" name="Genomics">
        <title>Large-insert genome analysis technology detects structural variation in Pseudomonas aeruginosa clinical strains from cystic fibrosis patients.</title>
        <authorList>
            <person name="Hayden H.S."/>
            <person name="Gillett W."/>
            <person name="Saenphimmachak C."/>
            <person name="Lim R."/>
            <person name="Zhou Y."/>
            <person name="Jacobs M.A."/>
            <person name="Chang J."/>
            <person name="Rohmer L."/>
            <person name="D'Argenio D.A."/>
            <person name="Palmieri A."/>
            <person name="Levy R."/>
            <person name="Haugen E."/>
            <person name="Wong G.K."/>
            <person name="Brittnacher M.J."/>
            <person name="Burns J.L."/>
            <person name="Miller S.I."/>
            <person name="Olson M.V."/>
            <person name="Kaul R."/>
        </authorList>
    </citation>
    <scope>NUCLEOTIDE SEQUENCE</scope>
    <source>
        <strain evidence="1">PACS181</strain>
    </source>
</reference>